<gene>
    <name evidence="2" type="ORF">GMARGA_LOCUS6770</name>
</gene>
<comment type="caution">
    <text evidence="2">The sequence shown here is derived from an EMBL/GenBank/DDBJ whole genome shotgun (WGS) entry which is preliminary data.</text>
</comment>
<keyword evidence="3" id="KW-1185">Reference proteome</keyword>
<organism evidence="2 3">
    <name type="scientific">Gigaspora margarita</name>
    <dbReference type="NCBI Taxonomy" id="4874"/>
    <lineage>
        <taxon>Eukaryota</taxon>
        <taxon>Fungi</taxon>
        <taxon>Fungi incertae sedis</taxon>
        <taxon>Mucoromycota</taxon>
        <taxon>Glomeromycotina</taxon>
        <taxon>Glomeromycetes</taxon>
        <taxon>Diversisporales</taxon>
        <taxon>Gigasporaceae</taxon>
        <taxon>Gigaspora</taxon>
    </lineage>
</organism>
<dbReference type="EMBL" id="CAJVQB010003132">
    <property type="protein sequence ID" value="CAG8598667.1"/>
    <property type="molecule type" value="Genomic_DNA"/>
</dbReference>
<sequence length="79" mass="8965">MGTEIEQISSGLNVKITSLSFICVEFTSFISISQHTKITSTYTYQQSEVASHSYTYQPSEPTSSSNYQYNLQEEDTFDD</sequence>
<dbReference type="Proteomes" id="UP000789901">
    <property type="component" value="Unassembled WGS sequence"/>
</dbReference>
<proteinExistence type="predicted"/>
<reference evidence="2 3" key="1">
    <citation type="submission" date="2021-06" db="EMBL/GenBank/DDBJ databases">
        <authorList>
            <person name="Kallberg Y."/>
            <person name="Tangrot J."/>
            <person name="Rosling A."/>
        </authorList>
    </citation>
    <scope>NUCLEOTIDE SEQUENCE [LARGE SCALE GENOMIC DNA]</scope>
    <source>
        <strain evidence="2 3">120-4 pot B 10/14</strain>
    </source>
</reference>
<accession>A0ABN7UKL9</accession>
<evidence type="ECO:0000256" key="1">
    <source>
        <dbReference type="SAM" id="MobiDB-lite"/>
    </source>
</evidence>
<evidence type="ECO:0000313" key="3">
    <source>
        <dbReference type="Proteomes" id="UP000789901"/>
    </source>
</evidence>
<name>A0ABN7UKL9_GIGMA</name>
<feature type="compositionally biased region" description="Polar residues" evidence="1">
    <location>
        <begin position="53"/>
        <end position="71"/>
    </location>
</feature>
<feature type="region of interest" description="Disordered" evidence="1">
    <location>
        <begin position="53"/>
        <end position="79"/>
    </location>
</feature>
<protein>
    <submittedName>
        <fullName evidence="2">39709_t:CDS:1</fullName>
    </submittedName>
</protein>
<evidence type="ECO:0000313" key="2">
    <source>
        <dbReference type="EMBL" id="CAG8598667.1"/>
    </source>
</evidence>